<feature type="transmembrane region" description="Helical" evidence="1">
    <location>
        <begin position="78"/>
        <end position="99"/>
    </location>
</feature>
<dbReference type="InterPro" id="IPR026272">
    <property type="entry name" value="SdpI"/>
</dbReference>
<keyword evidence="1" id="KW-1133">Transmembrane helix</keyword>
<dbReference type="InterPro" id="IPR025962">
    <property type="entry name" value="SdpI/YhfL"/>
</dbReference>
<sequence>MRNRWLAPICILAMLAFSAAVYGRLPAIVPSHWGVDGQVNGTMSRTWGALFTPALATLVWLLMLVLPRIDPRHDSYAAFAGTLQLFVNILMLFLALLHVGMLGVALGWNIPMPRIVIAGVGLLFAALGNELGRIKPNWFVGIRTPWTLADPEVWRRTHRAGGRLFVAIGLLFVLAGALLPFELTAAIVLAGVAVILVFSFGYSYLAWRQLAKGAAGR</sequence>
<keyword evidence="1" id="KW-0472">Membrane</keyword>
<gene>
    <name evidence="3" type="ORF">SE17_17265</name>
</gene>
<reference evidence="3 4" key="1">
    <citation type="submission" date="2015-09" db="EMBL/GenBank/DDBJ databases">
        <title>Draft genome sequence of Kouleothrix aurantiaca JCM 19913.</title>
        <authorList>
            <person name="Hemp J."/>
        </authorList>
    </citation>
    <scope>NUCLEOTIDE SEQUENCE [LARGE SCALE GENOMIC DNA]</scope>
    <source>
        <strain evidence="3 4">COM-B</strain>
    </source>
</reference>
<feature type="transmembrane region" description="Helical" evidence="1">
    <location>
        <begin position="187"/>
        <end position="207"/>
    </location>
</feature>
<feature type="transmembrane region" description="Helical" evidence="1">
    <location>
        <begin position="164"/>
        <end position="181"/>
    </location>
</feature>
<name>A0A0P9HCC0_9CHLR</name>
<protein>
    <recommendedName>
        <fullName evidence="2">DUF1648 domain-containing protein</fullName>
    </recommendedName>
</protein>
<keyword evidence="1" id="KW-0812">Transmembrane</keyword>
<accession>A0A0P9HCC0</accession>
<evidence type="ECO:0000313" key="4">
    <source>
        <dbReference type="Proteomes" id="UP000050509"/>
    </source>
</evidence>
<feature type="transmembrane region" description="Helical" evidence="1">
    <location>
        <begin position="47"/>
        <end position="66"/>
    </location>
</feature>
<evidence type="ECO:0000256" key="1">
    <source>
        <dbReference type="SAM" id="Phobius"/>
    </source>
</evidence>
<dbReference type="PATRIC" id="fig|186479.3.peg.9498"/>
<dbReference type="AlphaFoldDB" id="A0A0P9HCC0"/>
<dbReference type="Pfam" id="PF13630">
    <property type="entry name" value="SdpI"/>
    <property type="match status" value="1"/>
</dbReference>
<dbReference type="EMBL" id="LJCR01000647">
    <property type="protein sequence ID" value="KPV52136.1"/>
    <property type="molecule type" value="Genomic_DNA"/>
</dbReference>
<keyword evidence="4" id="KW-1185">Reference proteome</keyword>
<dbReference type="PANTHER" id="PTHR37810">
    <property type="entry name" value="IMMUNITY PROTEIN SDPI"/>
    <property type="match status" value="1"/>
</dbReference>
<dbReference type="PANTHER" id="PTHR37810:SF5">
    <property type="entry name" value="IMMUNITY PROTEIN SDPI"/>
    <property type="match status" value="1"/>
</dbReference>
<dbReference type="Pfam" id="PF07853">
    <property type="entry name" value="DUF1648"/>
    <property type="match status" value="1"/>
</dbReference>
<organism evidence="3 4">
    <name type="scientific">Kouleothrix aurantiaca</name>
    <dbReference type="NCBI Taxonomy" id="186479"/>
    <lineage>
        <taxon>Bacteria</taxon>
        <taxon>Bacillati</taxon>
        <taxon>Chloroflexota</taxon>
        <taxon>Chloroflexia</taxon>
        <taxon>Chloroflexales</taxon>
        <taxon>Roseiflexineae</taxon>
        <taxon>Roseiflexaceae</taxon>
        <taxon>Kouleothrix</taxon>
    </lineage>
</organism>
<dbReference type="PIRSF" id="PIRSF038959">
    <property type="entry name" value="SdpI"/>
    <property type="match status" value="1"/>
</dbReference>
<feature type="transmembrane region" description="Helical" evidence="1">
    <location>
        <begin position="105"/>
        <end position="127"/>
    </location>
</feature>
<dbReference type="Proteomes" id="UP000050509">
    <property type="component" value="Unassembled WGS sequence"/>
</dbReference>
<evidence type="ECO:0000259" key="2">
    <source>
        <dbReference type="Pfam" id="PF07853"/>
    </source>
</evidence>
<dbReference type="GO" id="GO:0009636">
    <property type="term" value="P:response to toxic substance"/>
    <property type="evidence" value="ECO:0007669"/>
    <property type="project" value="TreeGrafter"/>
</dbReference>
<proteinExistence type="predicted"/>
<comment type="caution">
    <text evidence="3">The sequence shown here is derived from an EMBL/GenBank/DDBJ whole genome shotgun (WGS) entry which is preliminary data.</text>
</comment>
<evidence type="ECO:0000313" key="3">
    <source>
        <dbReference type="EMBL" id="KPV52136.1"/>
    </source>
</evidence>
<feature type="domain" description="DUF1648" evidence="2">
    <location>
        <begin position="11"/>
        <end position="56"/>
    </location>
</feature>
<dbReference type="InterPro" id="IPR012867">
    <property type="entry name" value="DUF1648"/>
</dbReference>